<dbReference type="Pfam" id="PF07065">
    <property type="entry name" value="D123"/>
    <property type="match status" value="1"/>
</dbReference>
<dbReference type="PANTHER" id="PTHR15323:SF6">
    <property type="entry name" value="CELL DIVISION CYCLE PROTEIN 123 HOMOLOG"/>
    <property type="match status" value="1"/>
</dbReference>
<dbReference type="EMBL" id="MU167251">
    <property type="protein sequence ID" value="KAG0147161.1"/>
    <property type="molecule type" value="Genomic_DNA"/>
</dbReference>
<evidence type="ECO:0000313" key="3">
    <source>
        <dbReference type="EMBL" id="KAG0147161.1"/>
    </source>
</evidence>
<feature type="region of interest" description="Disordered" evidence="2">
    <location>
        <begin position="85"/>
        <end position="111"/>
    </location>
</feature>
<comment type="caution">
    <text evidence="3">The sequence shown here is derived from an EMBL/GenBank/DDBJ whole genome shotgun (WGS) entry which is preliminary data.</text>
</comment>
<evidence type="ECO:0000256" key="2">
    <source>
        <dbReference type="SAM" id="MobiDB-lite"/>
    </source>
</evidence>
<dbReference type="AlphaFoldDB" id="A0A9P6NHN5"/>
<feature type="compositionally biased region" description="Acidic residues" evidence="2">
    <location>
        <begin position="89"/>
        <end position="101"/>
    </location>
</feature>
<comment type="similarity">
    <text evidence="1">Belongs to the CDC123 family.</text>
</comment>
<dbReference type="OrthoDB" id="360540at2759"/>
<proteinExistence type="inferred from homology"/>
<organism evidence="3 4">
    <name type="scientific">Cronartium quercuum f. sp. fusiforme G11</name>
    <dbReference type="NCBI Taxonomy" id="708437"/>
    <lineage>
        <taxon>Eukaryota</taxon>
        <taxon>Fungi</taxon>
        <taxon>Dikarya</taxon>
        <taxon>Basidiomycota</taxon>
        <taxon>Pucciniomycotina</taxon>
        <taxon>Pucciniomycetes</taxon>
        <taxon>Pucciniales</taxon>
        <taxon>Coleosporiaceae</taxon>
        <taxon>Cronartium</taxon>
    </lineage>
</organism>
<protein>
    <recommendedName>
        <fullName evidence="5">Cell division cycle protein 123</fullName>
    </recommendedName>
</protein>
<evidence type="ECO:0008006" key="5">
    <source>
        <dbReference type="Google" id="ProtNLM"/>
    </source>
</evidence>
<sequence>MDHEDLPVSSLTCIPNCDHDLNNEFPEPSKIILESCSFQNWYSAFESYTFKSTIIPLASEVVRYLVDDLNGFFLPVDGDEHQYQSQLSDSEDSASSSDDEPDCRQANSRQTRPKYTFPELNQLIRNAIRLYDGSVFPKLNWSAPQDAAFMLPSGDGLLRCRCPNDIYTLLKTSDCIAHDLNLVRKEYPCTLEDAPSSHETHSNLPLSQFPIVLVLREWFNLNPAHEFRCFVRHRKLIAISARSSTFFDFLQSPDVQAAITTRISSFFQSVVAPNFNLTDFSFDVYLNNPTKTTSTSGTLRPNLKLLDFNPLSSYSDPYLFTFSELLLPRDQMNQKPELRLAPDSGPQPNTFASSRLPLDILSCSQGQDLANLTKQWTKLLAGGCVPNGSDSSESQDEG</sequence>
<evidence type="ECO:0000313" key="4">
    <source>
        <dbReference type="Proteomes" id="UP000886653"/>
    </source>
</evidence>
<evidence type="ECO:0000256" key="1">
    <source>
        <dbReference type="ARBA" id="ARBA00011047"/>
    </source>
</evidence>
<name>A0A9P6NHN5_9BASI</name>
<reference evidence="3" key="1">
    <citation type="submission" date="2013-11" db="EMBL/GenBank/DDBJ databases">
        <title>Genome sequence of the fusiform rust pathogen reveals effectors for host alternation and coevolution with pine.</title>
        <authorList>
            <consortium name="DOE Joint Genome Institute"/>
            <person name="Smith K."/>
            <person name="Pendleton A."/>
            <person name="Kubisiak T."/>
            <person name="Anderson C."/>
            <person name="Salamov A."/>
            <person name="Aerts A."/>
            <person name="Riley R."/>
            <person name="Clum A."/>
            <person name="Lindquist E."/>
            <person name="Ence D."/>
            <person name="Campbell M."/>
            <person name="Kronenberg Z."/>
            <person name="Feau N."/>
            <person name="Dhillon B."/>
            <person name="Hamelin R."/>
            <person name="Burleigh J."/>
            <person name="Smith J."/>
            <person name="Yandell M."/>
            <person name="Nelson C."/>
            <person name="Grigoriev I."/>
            <person name="Davis J."/>
        </authorList>
    </citation>
    <scope>NUCLEOTIDE SEQUENCE</scope>
    <source>
        <strain evidence="3">G11</strain>
    </source>
</reference>
<dbReference type="Proteomes" id="UP000886653">
    <property type="component" value="Unassembled WGS sequence"/>
</dbReference>
<dbReference type="InterPro" id="IPR009772">
    <property type="entry name" value="CDC123"/>
</dbReference>
<dbReference type="PANTHER" id="PTHR15323">
    <property type="entry name" value="D123 PROTEIN"/>
    <property type="match status" value="1"/>
</dbReference>
<keyword evidence="4" id="KW-1185">Reference proteome</keyword>
<accession>A0A9P6NHN5</accession>
<gene>
    <name evidence="3" type="ORF">CROQUDRAFT_62043</name>
</gene>
<dbReference type="GO" id="GO:0005737">
    <property type="term" value="C:cytoplasm"/>
    <property type="evidence" value="ECO:0007669"/>
    <property type="project" value="TreeGrafter"/>
</dbReference>